<dbReference type="GO" id="GO:0005783">
    <property type="term" value="C:endoplasmic reticulum"/>
    <property type="evidence" value="ECO:0007669"/>
    <property type="project" value="UniProtKB-SubCell"/>
</dbReference>
<proteinExistence type="predicted"/>
<dbReference type="Pfam" id="PF00887">
    <property type="entry name" value="ACBP"/>
    <property type="match status" value="1"/>
</dbReference>
<reference evidence="10" key="1">
    <citation type="submission" date="2018-12" db="EMBL/GenBank/DDBJ databases">
        <authorList>
            <person name="Yazar S."/>
        </authorList>
    </citation>
    <scope>NUCLEOTIDE SEQUENCE [LARGE SCALE GENOMIC DNA]</scope>
</reference>
<reference evidence="9" key="3">
    <citation type="submission" date="2025-09" db="UniProtKB">
        <authorList>
            <consortium name="Ensembl"/>
        </authorList>
    </citation>
    <scope>IDENTIFICATION</scope>
</reference>
<keyword evidence="6" id="KW-0446">Lipid-binding</keyword>
<evidence type="ECO:0000256" key="4">
    <source>
        <dbReference type="ARBA" id="ARBA00022824"/>
    </source>
</evidence>
<comment type="subcellular location">
    <subcellularLocation>
        <location evidence="1">Endoplasmic reticulum</location>
    </subcellularLocation>
    <subcellularLocation>
        <location evidence="2">Golgi apparatus</location>
    </subcellularLocation>
</comment>
<accession>A0A4X2KUK9</accession>
<evidence type="ECO:0000313" key="9">
    <source>
        <dbReference type="Ensembl" id="ENSVURP00010013000.1"/>
    </source>
</evidence>
<dbReference type="STRING" id="29139.ENSVURP00010013000"/>
<dbReference type="PANTHER" id="PTHR23310:SF54">
    <property type="entry name" value="ACYL-COA-BINDING PROTEIN"/>
    <property type="match status" value="1"/>
</dbReference>
<name>A0A4X2KUK9_VOMUR</name>
<dbReference type="Proteomes" id="UP000314987">
    <property type="component" value="Unassembled WGS sequence"/>
</dbReference>
<dbReference type="InterPro" id="IPR035984">
    <property type="entry name" value="Acyl-CoA-binding_sf"/>
</dbReference>
<evidence type="ECO:0000256" key="7">
    <source>
        <dbReference type="ARBA" id="ARBA00039735"/>
    </source>
</evidence>
<evidence type="ECO:0000256" key="5">
    <source>
        <dbReference type="ARBA" id="ARBA00023034"/>
    </source>
</evidence>
<keyword evidence="10" id="KW-1185">Reference proteome</keyword>
<evidence type="ECO:0000256" key="2">
    <source>
        <dbReference type="ARBA" id="ARBA00004555"/>
    </source>
</evidence>
<dbReference type="GO" id="GO:0000062">
    <property type="term" value="F:fatty-acyl-CoA binding"/>
    <property type="evidence" value="ECO:0007669"/>
    <property type="project" value="InterPro"/>
</dbReference>
<dbReference type="GeneTree" id="ENSGT00940000154846"/>
<evidence type="ECO:0000256" key="1">
    <source>
        <dbReference type="ARBA" id="ARBA00004240"/>
    </source>
</evidence>
<dbReference type="PROSITE" id="PS51228">
    <property type="entry name" value="ACB_2"/>
    <property type="match status" value="1"/>
</dbReference>
<dbReference type="GO" id="GO:0005794">
    <property type="term" value="C:Golgi apparatus"/>
    <property type="evidence" value="ECO:0007669"/>
    <property type="project" value="UniProtKB-SubCell"/>
</dbReference>
<reference evidence="9" key="2">
    <citation type="submission" date="2025-08" db="UniProtKB">
        <authorList>
            <consortium name="Ensembl"/>
        </authorList>
    </citation>
    <scope>IDENTIFICATION</scope>
</reference>
<protein>
    <recommendedName>
        <fullName evidence="7">Acyl-CoA-binding protein</fullName>
    </recommendedName>
</protein>
<dbReference type="Gene3D" id="1.20.80.10">
    <property type="match status" value="1"/>
</dbReference>
<organism evidence="9 10">
    <name type="scientific">Vombatus ursinus</name>
    <name type="common">Common wombat</name>
    <dbReference type="NCBI Taxonomy" id="29139"/>
    <lineage>
        <taxon>Eukaryota</taxon>
        <taxon>Metazoa</taxon>
        <taxon>Chordata</taxon>
        <taxon>Craniata</taxon>
        <taxon>Vertebrata</taxon>
        <taxon>Euteleostomi</taxon>
        <taxon>Mammalia</taxon>
        <taxon>Metatheria</taxon>
        <taxon>Diprotodontia</taxon>
        <taxon>Vombatidae</taxon>
        <taxon>Vombatus</taxon>
    </lineage>
</organism>
<dbReference type="Ensembl" id="ENSVURT00010014792.1">
    <property type="protein sequence ID" value="ENSVURP00010013000.1"/>
    <property type="gene ID" value="ENSVURG00010010016.1"/>
</dbReference>
<dbReference type="InterPro" id="IPR000582">
    <property type="entry name" value="Acyl-CoA-binding_protein"/>
</dbReference>
<dbReference type="PANTHER" id="PTHR23310">
    <property type="entry name" value="ACYL-COA-BINDING PROTEIN, ACBP"/>
    <property type="match status" value="1"/>
</dbReference>
<evidence type="ECO:0000256" key="3">
    <source>
        <dbReference type="ARBA" id="ARBA00022448"/>
    </source>
</evidence>
<dbReference type="GO" id="GO:0006631">
    <property type="term" value="P:fatty acid metabolic process"/>
    <property type="evidence" value="ECO:0007669"/>
    <property type="project" value="TreeGrafter"/>
</dbReference>
<dbReference type="InterPro" id="IPR014352">
    <property type="entry name" value="FERM/acyl-CoA-bd_prot_sf"/>
</dbReference>
<evidence type="ECO:0000256" key="6">
    <source>
        <dbReference type="ARBA" id="ARBA00023121"/>
    </source>
</evidence>
<keyword evidence="4" id="KW-0256">Endoplasmic reticulum</keyword>
<dbReference type="AlphaFoldDB" id="A0A4X2KUK9"/>
<evidence type="ECO:0000313" key="10">
    <source>
        <dbReference type="Proteomes" id="UP000314987"/>
    </source>
</evidence>
<dbReference type="SUPFAM" id="SSF47027">
    <property type="entry name" value="Acyl-CoA binding protein"/>
    <property type="match status" value="1"/>
</dbReference>
<keyword evidence="3" id="KW-0813">Transport</keyword>
<dbReference type="PRINTS" id="PR00689">
    <property type="entry name" value="ACOABINDINGP"/>
</dbReference>
<dbReference type="OMA" id="GAVNTEC"/>
<evidence type="ECO:0000259" key="8">
    <source>
        <dbReference type="PROSITE" id="PS51228"/>
    </source>
</evidence>
<sequence>MLFIYSHYKQAAIRDVNTDHPGMMDFKGKAKWDAWSSLKGKSKEDSMKTYIAKVGELKGKYGI</sequence>
<feature type="domain" description="ACB" evidence="8">
    <location>
        <begin position="1"/>
        <end position="63"/>
    </location>
</feature>
<keyword evidence="5" id="KW-0333">Golgi apparatus</keyword>